<dbReference type="GeneID" id="110071495"/>
<gene>
    <name evidence="3" type="primary">C5H12orf60</name>
</gene>
<evidence type="ECO:0000256" key="1">
    <source>
        <dbReference type="SAM" id="MobiDB-lite"/>
    </source>
</evidence>
<dbReference type="Pfam" id="PF15047">
    <property type="entry name" value="DUF4533"/>
    <property type="match status" value="1"/>
</dbReference>
<evidence type="ECO:0000313" key="2">
    <source>
        <dbReference type="Proteomes" id="UP001652642"/>
    </source>
</evidence>
<reference evidence="3" key="1">
    <citation type="submission" date="2025-08" db="UniProtKB">
        <authorList>
            <consortium name="RefSeq"/>
        </authorList>
    </citation>
    <scope>IDENTIFICATION</scope>
</reference>
<dbReference type="RefSeq" id="XP_020634842.2">
    <property type="nucleotide sequence ID" value="XM_020779183.2"/>
</dbReference>
<keyword evidence="2" id="KW-1185">Reference proteome</keyword>
<name>A0A6J0SEW6_9SAUR</name>
<dbReference type="CTD" id="781903"/>
<organism evidence="2 3">
    <name type="scientific">Pogona vitticeps</name>
    <name type="common">central bearded dragon</name>
    <dbReference type="NCBI Taxonomy" id="103695"/>
    <lineage>
        <taxon>Eukaryota</taxon>
        <taxon>Metazoa</taxon>
        <taxon>Chordata</taxon>
        <taxon>Craniata</taxon>
        <taxon>Vertebrata</taxon>
        <taxon>Euteleostomi</taxon>
        <taxon>Lepidosauria</taxon>
        <taxon>Squamata</taxon>
        <taxon>Bifurcata</taxon>
        <taxon>Unidentata</taxon>
        <taxon>Episquamata</taxon>
        <taxon>Toxicofera</taxon>
        <taxon>Iguania</taxon>
        <taxon>Acrodonta</taxon>
        <taxon>Agamidae</taxon>
        <taxon>Amphibolurinae</taxon>
        <taxon>Pogona</taxon>
    </lineage>
</organism>
<dbReference type="InterPro" id="IPR027895">
    <property type="entry name" value="DUF4533"/>
</dbReference>
<sequence>MLNQFLGTELSINTVRENLSIKENLQLLVSALREMQEIVESKDKEIQQKVSLPLYSKIATPTPSVDERIKTLRDIYAQYKGVFENICGPISAVLMKHGNLPEKLESAIRDLSNSPVLALRVGDLLMTHDEIAKALPYTPSPGSSQTKSTEARPRSQSVNNTNFSLTNFMRAAIRGQTSKKDSPNPVELAAGYLEEVVKTLKPVCESFQKTVKIAEEYVSLIIDKLY</sequence>
<accession>A0A6J0SEW6</accession>
<feature type="compositionally biased region" description="Polar residues" evidence="1">
    <location>
        <begin position="140"/>
        <end position="160"/>
    </location>
</feature>
<dbReference type="PANTHER" id="PTHR36289">
    <property type="entry name" value="CHROMOSOME 12 OPEN READING FRAME 60"/>
    <property type="match status" value="1"/>
</dbReference>
<protein>
    <submittedName>
        <fullName evidence="3">Uncharacterized protein C12orf60 homolog</fullName>
    </submittedName>
</protein>
<dbReference type="PANTHER" id="PTHR36289:SF1">
    <property type="entry name" value="CHROMOSOME 12 OPEN READING FRAME 60"/>
    <property type="match status" value="1"/>
</dbReference>
<dbReference type="OrthoDB" id="6112619at2759"/>
<dbReference type="InParanoid" id="A0A6J0SEW6"/>
<proteinExistence type="predicted"/>
<dbReference type="KEGG" id="pvt:110071495"/>
<dbReference type="AlphaFoldDB" id="A0A6J0SEW6"/>
<feature type="region of interest" description="Disordered" evidence="1">
    <location>
        <begin position="135"/>
        <end position="160"/>
    </location>
</feature>
<dbReference type="Proteomes" id="UP001652642">
    <property type="component" value="Chromosome 5"/>
</dbReference>
<evidence type="ECO:0000313" key="3">
    <source>
        <dbReference type="RefSeq" id="XP_020634842.2"/>
    </source>
</evidence>